<gene>
    <name evidence="1" type="ORF">EHQ60_18675</name>
</gene>
<organism evidence="1 2">
    <name type="scientific">Leptospira levettii</name>
    <dbReference type="NCBI Taxonomy" id="2023178"/>
    <lineage>
        <taxon>Bacteria</taxon>
        <taxon>Pseudomonadati</taxon>
        <taxon>Spirochaetota</taxon>
        <taxon>Spirochaetia</taxon>
        <taxon>Leptospirales</taxon>
        <taxon>Leptospiraceae</taxon>
        <taxon>Leptospira</taxon>
    </lineage>
</organism>
<dbReference type="EMBL" id="RQGI01000063">
    <property type="protein sequence ID" value="TGL66510.1"/>
    <property type="molecule type" value="Genomic_DNA"/>
</dbReference>
<evidence type="ECO:0000313" key="2">
    <source>
        <dbReference type="Proteomes" id="UP000297352"/>
    </source>
</evidence>
<sequence length="237" mass="27635">MQQLKMILDKNEVSVNLNENKEEYEKDNIFINFPYKILEKHDTIVGGGRNYRSYIEAPYGLIGLEAKISKKNESIYSMGVAINGDFRYLKDSGRYEVQKPEFLINKFAFFYANILLNLYSPPSSLVGKWLDLKNHTIYRISKDNQKYNAEILEESPSTANWIEYSAFNFELENINSSKNNFLKYKGTAKIGINQYLRGVNIIQFGNILLLKNPSISRKNILNQDVEFYEETYLLKIE</sequence>
<evidence type="ECO:0000313" key="1">
    <source>
        <dbReference type="EMBL" id="TGL66510.1"/>
    </source>
</evidence>
<dbReference type="RefSeq" id="WP_125169799.1">
    <property type="nucleotide sequence ID" value="NZ_RQGI01000063.1"/>
</dbReference>
<keyword evidence="2" id="KW-1185">Reference proteome</keyword>
<proteinExistence type="predicted"/>
<reference evidence="2" key="1">
    <citation type="journal article" date="2019" name="PLoS Negl. Trop. Dis.">
        <title>Revisiting the worldwide diversity of Leptospira species in the environment.</title>
        <authorList>
            <person name="Vincent A.T."/>
            <person name="Schiettekatte O."/>
            <person name="Bourhy P."/>
            <person name="Veyrier F.J."/>
            <person name="Picardeau M."/>
        </authorList>
    </citation>
    <scope>NUCLEOTIDE SEQUENCE [LARGE SCALE GENOMIC DNA]</scope>
    <source>
        <strain evidence="2">201702449</strain>
    </source>
</reference>
<dbReference type="Proteomes" id="UP000297352">
    <property type="component" value="Unassembled WGS sequence"/>
</dbReference>
<name>A0ABY2MH66_9LEPT</name>
<accession>A0ABY2MH66</accession>
<protein>
    <submittedName>
        <fullName evidence="1">Uncharacterized protein</fullName>
    </submittedName>
</protein>
<comment type="caution">
    <text evidence="1">The sequence shown here is derived from an EMBL/GenBank/DDBJ whole genome shotgun (WGS) entry which is preliminary data.</text>
</comment>